<name>A0A5S3XVI2_9GAMM</name>
<organism evidence="2 4">
    <name type="scientific">Pseudoalteromonas citrea</name>
    <dbReference type="NCBI Taxonomy" id="43655"/>
    <lineage>
        <taxon>Bacteria</taxon>
        <taxon>Pseudomonadati</taxon>
        <taxon>Pseudomonadota</taxon>
        <taxon>Gammaproteobacteria</taxon>
        <taxon>Alteromonadales</taxon>
        <taxon>Pseudoalteromonadaceae</taxon>
        <taxon>Pseudoalteromonas</taxon>
    </lineage>
</organism>
<dbReference type="OrthoDB" id="9903827at2"/>
<evidence type="ECO:0000313" key="4">
    <source>
        <dbReference type="Proteomes" id="UP000307706"/>
    </source>
</evidence>
<reference evidence="2" key="3">
    <citation type="submission" date="2019-09" db="EMBL/GenBank/DDBJ databases">
        <title>Co-occurence of chitin degradation, pigmentation and bioactivity in marine Pseudoalteromonas.</title>
        <authorList>
            <person name="Sonnenschein E.C."/>
            <person name="Bech P.K."/>
        </authorList>
    </citation>
    <scope>NUCLEOTIDE SEQUENCE</scope>
    <source>
        <strain evidence="2">S2231</strain>
        <strain evidence="1 3">S2233</strain>
    </source>
</reference>
<dbReference type="RefSeq" id="WP_138594745.1">
    <property type="nucleotide sequence ID" value="NZ_PNCK01000009.1"/>
</dbReference>
<dbReference type="Proteomes" id="UP000307706">
    <property type="component" value="Unassembled WGS sequence"/>
</dbReference>
<accession>A0A5S3XVI2</accession>
<dbReference type="Proteomes" id="UP000305730">
    <property type="component" value="Unassembled WGS sequence"/>
</dbReference>
<dbReference type="AlphaFoldDB" id="A0A5S3XVI2"/>
<proteinExistence type="predicted"/>
<sequence length="142" mass="16161">MALVNDFRILHGGNTTGSATYRREDKMVTGIIAPKQKESLLLKMGKAITLNKLSVSTPCLVRIHNIQDYSDPNPFEFLAYPNYLSYEGAVWDTLGSVWGNNKHPTLINNDIYPNNNFYWEIANPYPEARQITIDVGWLVLEE</sequence>
<dbReference type="EMBL" id="PNCK01000009">
    <property type="protein sequence ID" value="TMP46331.1"/>
    <property type="molecule type" value="Genomic_DNA"/>
</dbReference>
<reference evidence="2 4" key="1">
    <citation type="submission" date="2017-12" db="EMBL/GenBank/DDBJ databases">
        <authorList>
            <person name="Paulsen S."/>
            <person name="Gram L.K."/>
        </authorList>
    </citation>
    <scope>NUCLEOTIDE SEQUENCE [LARGE SCALE GENOMIC DNA]</scope>
    <source>
        <strain evidence="2 4">S2231</strain>
        <strain evidence="1">S2233</strain>
    </source>
</reference>
<dbReference type="EMBL" id="PNCL01000001">
    <property type="protein sequence ID" value="TMP63107.1"/>
    <property type="molecule type" value="Genomic_DNA"/>
</dbReference>
<evidence type="ECO:0000313" key="2">
    <source>
        <dbReference type="EMBL" id="TMP63107.1"/>
    </source>
</evidence>
<keyword evidence="3" id="KW-1185">Reference proteome</keyword>
<comment type="caution">
    <text evidence="2">The sequence shown here is derived from an EMBL/GenBank/DDBJ whole genome shotgun (WGS) entry which is preliminary data.</text>
</comment>
<evidence type="ECO:0000313" key="1">
    <source>
        <dbReference type="EMBL" id="TMP46331.1"/>
    </source>
</evidence>
<evidence type="ECO:0000313" key="3">
    <source>
        <dbReference type="Proteomes" id="UP000305730"/>
    </source>
</evidence>
<gene>
    <name evidence="2" type="ORF">CWB96_00420</name>
    <name evidence="1" type="ORF">CWB97_02415</name>
</gene>
<protein>
    <submittedName>
        <fullName evidence="2">Uncharacterized protein</fullName>
    </submittedName>
</protein>
<reference evidence="4" key="2">
    <citation type="submission" date="2019-06" db="EMBL/GenBank/DDBJ databases">
        <title>Co-occurence of chitin degradation, pigmentation and bioactivity in marine Pseudoalteromonas.</title>
        <authorList>
            <person name="Sonnenschein E.C."/>
            <person name="Bech P.K."/>
        </authorList>
    </citation>
    <scope>NUCLEOTIDE SEQUENCE [LARGE SCALE GENOMIC DNA]</scope>
    <source>
        <strain evidence="4">S2231</strain>
    </source>
</reference>